<dbReference type="EMBL" id="JACHJN010000008">
    <property type="protein sequence ID" value="MBB5958364.1"/>
    <property type="molecule type" value="Genomic_DNA"/>
</dbReference>
<accession>A0A841CPS9</accession>
<evidence type="ECO:0008006" key="3">
    <source>
        <dbReference type="Google" id="ProtNLM"/>
    </source>
</evidence>
<evidence type="ECO:0000313" key="1">
    <source>
        <dbReference type="EMBL" id="MBB5958364.1"/>
    </source>
</evidence>
<sequence length="300" mass="32473">MATIESARLVAAQLGVLTTVGALPFPADGVRLADEPVPVLDTAGEVVLWRYAAGSGYVDVAARPGLGAPLVAVVPEGSADAPSRVLARTEVSEATRIANEERYRQRIQDLTHLAQVLKVTGPVVRRFDRGLVEEVLRPRVDTRELALCGRPFRQETDAWAVAACAQVVLDYYRYRYDQERLAEELGLGTEDHPVAHGEQDVALALALETLTGKALTAETTTAPTFAEYRSEVRELRPSIGFVPGHARVVTGYTRMSSLRLIGASFAGLLVQDPWEGGARWENYDAMTCVGTCTARVSLVA</sequence>
<dbReference type="Proteomes" id="UP000547510">
    <property type="component" value="Unassembled WGS sequence"/>
</dbReference>
<keyword evidence="2" id="KW-1185">Reference proteome</keyword>
<gene>
    <name evidence="1" type="ORF">FHS29_004972</name>
</gene>
<proteinExistence type="predicted"/>
<dbReference type="AlphaFoldDB" id="A0A841CPS9"/>
<name>A0A841CPS9_9PSEU</name>
<comment type="caution">
    <text evidence="1">The sequence shown here is derived from an EMBL/GenBank/DDBJ whole genome shotgun (WGS) entry which is preliminary data.</text>
</comment>
<dbReference type="RefSeq" id="WP_184694293.1">
    <property type="nucleotide sequence ID" value="NZ_JACHJN010000008.1"/>
</dbReference>
<protein>
    <recommendedName>
        <fullName evidence="3">Peptidase C39-like protein</fullName>
    </recommendedName>
</protein>
<reference evidence="1 2" key="1">
    <citation type="submission" date="2020-08" db="EMBL/GenBank/DDBJ databases">
        <title>Genomic Encyclopedia of Type Strains, Phase III (KMG-III): the genomes of soil and plant-associated and newly described type strains.</title>
        <authorList>
            <person name="Whitman W."/>
        </authorList>
    </citation>
    <scope>NUCLEOTIDE SEQUENCE [LARGE SCALE GENOMIC DNA]</scope>
    <source>
        <strain evidence="1 2">CECT 8640</strain>
    </source>
</reference>
<evidence type="ECO:0000313" key="2">
    <source>
        <dbReference type="Proteomes" id="UP000547510"/>
    </source>
</evidence>
<organism evidence="1 2">
    <name type="scientific">Saccharothrix tamanrassetensis</name>
    <dbReference type="NCBI Taxonomy" id="1051531"/>
    <lineage>
        <taxon>Bacteria</taxon>
        <taxon>Bacillati</taxon>
        <taxon>Actinomycetota</taxon>
        <taxon>Actinomycetes</taxon>
        <taxon>Pseudonocardiales</taxon>
        <taxon>Pseudonocardiaceae</taxon>
        <taxon>Saccharothrix</taxon>
    </lineage>
</organism>